<evidence type="ECO:0000313" key="3">
    <source>
        <dbReference type="Proteomes" id="UP000632377"/>
    </source>
</evidence>
<accession>A0ABS1T550</accession>
<evidence type="ECO:0000313" key="2">
    <source>
        <dbReference type="EMBL" id="MBL4934454.1"/>
    </source>
</evidence>
<reference evidence="2 3" key="1">
    <citation type="submission" date="2021-01" db="EMBL/GenBank/DDBJ databases">
        <title>Genome public.</title>
        <authorList>
            <person name="Liu C."/>
            <person name="Sun Q."/>
        </authorList>
    </citation>
    <scope>NUCLEOTIDE SEQUENCE [LARGE SCALE GENOMIC DNA]</scope>
    <source>
        <strain evidence="2 3">YIM B02515</strain>
    </source>
</reference>
<sequence length="318" mass="36432">MYTEKEFKKVGTHDGRFHADEVIATAILKEIFEVELTRTRNEDILSKIDIVYDVGGGELDHHGNNKVYREDGTPYAACGLIWNKFGKEVIKFKDPKLDENEVESVFSYIDRNFIEGVDALDNGIWIDKTDIPLVHMSSIISGFNPLWNSDKDENEAFNEAVEFSGAILRNTLNQRFSVLKSKEQVVRAFKKRKNPQLLVLDRYCPYSEALREADEKREVLFVIYPRKDSYAMQSVRGENSQDKKKLPKEWAGLRDEELASVTGVSDAVFCHTGRFIAVAQSLEGIMKLAELAVNYKEDEESKPKGIFELIKNMFKKTK</sequence>
<name>A0ABS1T550_9CLOT</name>
<dbReference type="PANTHER" id="PTHR11215">
    <property type="entry name" value="METAL DEPENDENT HYDROLASE - RELATED"/>
    <property type="match status" value="1"/>
</dbReference>
<dbReference type="InterPro" id="IPR003226">
    <property type="entry name" value="MYG1_exonuclease"/>
</dbReference>
<gene>
    <name evidence="2" type="ORF">JK636_01630</name>
</gene>
<evidence type="ECO:0000256" key="1">
    <source>
        <dbReference type="ARBA" id="ARBA00010105"/>
    </source>
</evidence>
<proteinExistence type="inferred from homology"/>
<dbReference type="EMBL" id="JAESWC010000001">
    <property type="protein sequence ID" value="MBL4934454.1"/>
    <property type="molecule type" value="Genomic_DNA"/>
</dbReference>
<dbReference type="Proteomes" id="UP000632377">
    <property type="component" value="Unassembled WGS sequence"/>
</dbReference>
<comment type="similarity">
    <text evidence="1">Belongs to the MYG1 family.</text>
</comment>
<organism evidence="2 3">
    <name type="scientific">Clostridium rhizosphaerae</name>
    <dbReference type="NCBI Taxonomy" id="2803861"/>
    <lineage>
        <taxon>Bacteria</taxon>
        <taxon>Bacillati</taxon>
        <taxon>Bacillota</taxon>
        <taxon>Clostridia</taxon>
        <taxon>Eubacteriales</taxon>
        <taxon>Clostridiaceae</taxon>
        <taxon>Clostridium</taxon>
    </lineage>
</organism>
<dbReference type="Pfam" id="PF03690">
    <property type="entry name" value="MYG1_exonuc"/>
    <property type="match status" value="1"/>
</dbReference>
<comment type="caution">
    <text evidence="2">The sequence shown here is derived from an EMBL/GenBank/DDBJ whole genome shotgun (WGS) entry which is preliminary data.</text>
</comment>
<dbReference type="PANTHER" id="PTHR11215:SF1">
    <property type="entry name" value="MYG1 EXONUCLEASE"/>
    <property type="match status" value="1"/>
</dbReference>
<protein>
    <submittedName>
        <fullName evidence="2">MYG1 family protein</fullName>
    </submittedName>
</protein>
<keyword evidence="3" id="KW-1185">Reference proteome</keyword>